<feature type="transmembrane region" description="Helical" evidence="1">
    <location>
        <begin position="112"/>
        <end position="130"/>
    </location>
</feature>
<dbReference type="EMBL" id="LC590029">
    <property type="protein sequence ID" value="BCM73296.1"/>
    <property type="molecule type" value="Genomic_DNA"/>
</dbReference>
<name>A0AA86M988_9UROC</name>
<keyword evidence="1" id="KW-1133">Transmembrane helix</keyword>
<dbReference type="AlphaFoldDB" id="A0AA86M988"/>
<protein>
    <submittedName>
        <fullName evidence="2">NADH dehydrogenase subunit 6</fullName>
    </submittedName>
</protein>
<geneLocation type="mitochondrion" evidence="2"/>
<keyword evidence="1" id="KW-0472">Membrane</keyword>
<reference evidence="2" key="1">
    <citation type="submission" date="2020-10" db="EMBL/GenBank/DDBJ databases">
        <title>Nuclear ribosomal and mitochondrial DNA copy number and intra-individual variation in the tunicate zooplankton salps.</title>
        <authorList>
            <person name="Goodall-Copestake W.P."/>
        </authorList>
    </citation>
    <scope>NUCLEOTIDE SEQUENCE</scope>
    <source>
        <strain evidence="2">E20_Im1</strain>
        <tissue evidence="2">Muscle</tissue>
    </source>
</reference>
<feature type="transmembrane region" description="Helical" evidence="1">
    <location>
        <begin position="46"/>
        <end position="67"/>
    </location>
</feature>
<keyword evidence="1" id="KW-0812">Transmembrane</keyword>
<keyword evidence="2" id="KW-0496">Mitochondrion</keyword>
<sequence length="133" mass="15173">MKGLFIACILFVIFKNDFLAVVFLYFMTVIFSYLAIYNGSSGVTPAYIMILLSGGMLVFLVFCALIFNCKINYSYKHVIILYLVPTLMLESFRPQHAIEISSFYENLSFTNMMMATALLICFSVYNLEVVSRS</sequence>
<proteinExistence type="predicted"/>
<evidence type="ECO:0000256" key="1">
    <source>
        <dbReference type="SAM" id="Phobius"/>
    </source>
</evidence>
<gene>
    <name evidence="2" type="primary">nad6</name>
</gene>
<feature type="transmembrane region" description="Helical" evidence="1">
    <location>
        <begin position="7"/>
        <end position="34"/>
    </location>
</feature>
<feature type="transmembrane region" description="Helical" evidence="1">
    <location>
        <begin position="74"/>
        <end position="92"/>
    </location>
</feature>
<accession>A0AA86M988</accession>
<organism evidence="2">
    <name type="scientific">Ihlea magalhanica</name>
    <dbReference type="NCBI Taxonomy" id="2781116"/>
    <lineage>
        <taxon>Eukaryota</taxon>
        <taxon>Metazoa</taxon>
        <taxon>Chordata</taxon>
        <taxon>Tunicata</taxon>
        <taxon>Thaliacea</taxon>
        <taxon>Salpida</taxon>
        <taxon>Salpidae</taxon>
        <taxon>Ihlea</taxon>
    </lineage>
</organism>
<evidence type="ECO:0000313" key="2">
    <source>
        <dbReference type="EMBL" id="BCM73296.1"/>
    </source>
</evidence>